<feature type="site" description="Discriminates between blocked and unblocked aminoacyl-tRNA" evidence="7">
    <location>
        <position position="9"/>
    </location>
</feature>
<dbReference type="Proteomes" id="UP000249746">
    <property type="component" value="Unassembled WGS sequence"/>
</dbReference>
<name>A0A2W6PQT7_9HELI</name>
<comment type="subunit">
    <text evidence="7">Monomer.</text>
</comment>
<feature type="binding site" evidence="7">
    <location>
        <position position="61"/>
    </location>
    <ligand>
        <name>tRNA</name>
        <dbReference type="ChEBI" id="CHEBI:17843"/>
    </ligand>
</feature>
<keyword evidence="7" id="KW-0963">Cytoplasm</keyword>
<dbReference type="EMBL" id="NBIU01000001">
    <property type="protein sequence ID" value="PZT49113.1"/>
    <property type="molecule type" value="Genomic_DNA"/>
</dbReference>
<dbReference type="Gene3D" id="3.40.50.1470">
    <property type="entry name" value="Peptidyl-tRNA hydrolase"/>
    <property type="match status" value="1"/>
</dbReference>
<dbReference type="CDD" id="cd00462">
    <property type="entry name" value="PTH"/>
    <property type="match status" value="1"/>
</dbReference>
<gene>
    <name evidence="7" type="primary">pth</name>
    <name evidence="10" type="ORF">B6S12_00535</name>
</gene>
<dbReference type="GO" id="GO:0000049">
    <property type="term" value="F:tRNA binding"/>
    <property type="evidence" value="ECO:0007669"/>
    <property type="project" value="UniProtKB-UniRule"/>
</dbReference>
<proteinExistence type="inferred from homology"/>
<dbReference type="HAMAP" id="MF_00083">
    <property type="entry name" value="Pept_tRNA_hydro_bact"/>
    <property type="match status" value="1"/>
</dbReference>
<evidence type="ECO:0000256" key="9">
    <source>
        <dbReference type="RuleBase" id="RU004320"/>
    </source>
</evidence>
<sequence length="191" mass="21655">MFLVVGLGNPGNKYENNRHNIGFKIIDSLMEDFKAIHISNKDFLGELYKSHNLLFLKPTTFMNLSGKSVLAVKNFYKVQDILVLHDELDLPFGSIKFKYGGSSGGHNGLKSIDALCGNLYYRLRYGIGKPLEKEKVISWVLEDFTKEEIKLQKDLILHCIKAIKEIIKLQNPQELASKISAHFTLNAKKEG</sequence>
<evidence type="ECO:0000256" key="8">
    <source>
        <dbReference type="RuleBase" id="RU000673"/>
    </source>
</evidence>
<feature type="binding site" evidence="7">
    <location>
        <position position="63"/>
    </location>
    <ligand>
        <name>tRNA</name>
        <dbReference type="ChEBI" id="CHEBI:17843"/>
    </ligand>
</feature>
<comment type="similarity">
    <text evidence="5 7 9">Belongs to the PTH family.</text>
</comment>
<dbReference type="FunFam" id="3.40.50.1470:FF:000001">
    <property type="entry name" value="Peptidyl-tRNA hydrolase"/>
    <property type="match status" value="1"/>
</dbReference>
<dbReference type="InterPro" id="IPR001328">
    <property type="entry name" value="Pept_tRNA_hydro"/>
</dbReference>
<comment type="function">
    <text evidence="7">Hydrolyzes ribosome-free peptidyl-tRNAs (with 1 or more amino acids incorporated), which drop off the ribosome during protein synthesis, or as a result of ribosome stalling.</text>
</comment>
<evidence type="ECO:0000256" key="7">
    <source>
        <dbReference type="HAMAP-Rule" id="MF_00083"/>
    </source>
</evidence>
<protein>
    <recommendedName>
        <fullName evidence="6 7">Peptidyl-tRNA hydrolase</fullName>
        <shortName evidence="7">Pth</shortName>
        <ecNumber evidence="1 7">3.1.1.29</ecNumber>
    </recommendedName>
</protein>
<comment type="subcellular location">
    <subcellularLocation>
        <location evidence="7">Cytoplasm</location>
    </subcellularLocation>
</comment>
<dbReference type="GO" id="GO:0005737">
    <property type="term" value="C:cytoplasm"/>
    <property type="evidence" value="ECO:0007669"/>
    <property type="project" value="UniProtKB-SubCell"/>
</dbReference>
<dbReference type="PANTHER" id="PTHR17224">
    <property type="entry name" value="PEPTIDYL-TRNA HYDROLASE"/>
    <property type="match status" value="1"/>
</dbReference>
<dbReference type="PROSITE" id="PS01196">
    <property type="entry name" value="PEPT_TRNA_HYDROL_2"/>
    <property type="match status" value="1"/>
</dbReference>
<dbReference type="NCBIfam" id="TIGR00447">
    <property type="entry name" value="pth"/>
    <property type="match status" value="1"/>
</dbReference>
<comment type="function">
    <text evidence="7">Catalyzes the release of premature peptidyl moieties from peptidyl-tRNA molecules trapped in stalled 50S ribosomal subunits, and thus maintains levels of free tRNAs and 50S ribosomes.</text>
</comment>
<dbReference type="SUPFAM" id="SSF53178">
    <property type="entry name" value="Peptidyl-tRNA hydrolase-like"/>
    <property type="match status" value="1"/>
</dbReference>
<dbReference type="GO" id="GO:0072344">
    <property type="term" value="P:rescue of stalled ribosome"/>
    <property type="evidence" value="ECO:0007669"/>
    <property type="project" value="UniProtKB-UniRule"/>
</dbReference>
<comment type="catalytic activity">
    <reaction evidence="7 8">
        <text>an N-acyl-L-alpha-aminoacyl-tRNA + H2O = an N-acyl-L-amino acid + a tRNA + H(+)</text>
        <dbReference type="Rhea" id="RHEA:54448"/>
        <dbReference type="Rhea" id="RHEA-COMP:10123"/>
        <dbReference type="Rhea" id="RHEA-COMP:13883"/>
        <dbReference type="ChEBI" id="CHEBI:15377"/>
        <dbReference type="ChEBI" id="CHEBI:15378"/>
        <dbReference type="ChEBI" id="CHEBI:59874"/>
        <dbReference type="ChEBI" id="CHEBI:78442"/>
        <dbReference type="ChEBI" id="CHEBI:138191"/>
        <dbReference type="EC" id="3.1.1.29"/>
    </reaction>
</comment>
<evidence type="ECO:0000256" key="1">
    <source>
        <dbReference type="ARBA" id="ARBA00013260"/>
    </source>
</evidence>
<dbReference type="InterPro" id="IPR018171">
    <property type="entry name" value="Pept_tRNA_hydro_CS"/>
</dbReference>
<keyword evidence="2 7" id="KW-0820">tRNA-binding</keyword>
<dbReference type="PANTHER" id="PTHR17224:SF1">
    <property type="entry name" value="PEPTIDYL-TRNA HYDROLASE"/>
    <property type="match status" value="1"/>
</dbReference>
<dbReference type="GO" id="GO:0004045">
    <property type="term" value="F:peptidyl-tRNA hydrolase activity"/>
    <property type="evidence" value="ECO:0007669"/>
    <property type="project" value="UniProtKB-UniRule"/>
</dbReference>
<feature type="binding site" evidence="7">
    <location>
        <position position="14"/>
    </location>
    <ligand>
        <name>tRNA</name>
        <dbReference type="ChEBI" id="CHEBI:17843"/>
    </ligand>
</feature>
<evidence type="ECO:0000256" key="3">
    <source>
        <dbReference type="ARBA" id="ARBA00022801"/>
    </source>
</evidence>
<feature type="site" description="Stabilizes the basic form of H active site to accept a proton" evidence="7">
    <location>
        <position position="86"/>
    </location>
</feature>
<dbReference type="OrthoDB" id="9800507at2"/>
<dbReference type="GO" id="GO:0006515">
    <property type="term" value="P:protein quality control for misfolded or incompletely synthesized proteins"/>
    <property type="evidence" value="ECO:0007669"/>
    <property type="project" value="UniProtKB-UniRule"/>
</dbReference>
<evidence type="ECO:0000256" key="2">
    <source>
        <dbReference type="ARBA" id="ARBA00022555"/>
    </source>
</evidence>
<dbReference type="PROSITE" id="PS01195">
    <property type="entry name" value="PEPT_TRNA_HYDROL_1"/>
    <property type="match status" value="1"/>
</dbReference>
<evidence type="ECO:0000256" key="5">
    <source>
        <dbReference type="ARBA" id="ARBA00038063"/>
    </source>
</evidence>
<feature type="active site" description="Proton acceptor" evidence="7">
    <location>
        <position position="19"/>
    </location>
</feature>
<accession>A0A2W6PQT7</accession>
<evidence type="ECO:0000256" key="6">
    <source>
        <dbReference type="ARBA" id="ARBA00050038"/>
    </source>
</evidence>
<reference evidence="10 11" key="1">
    <citation type="submission" date="2017-03" db="EMBL/GenBank/DDBJ databases">
        <title>Genomic and clinical evidence uncovers the enterohepatic species Helicobacter valdiviensis as a potential human intestinal pathogen.</title>
        <authorList>
            <person name="Fresia P."/>
            <person name="Jara R."/>
            <person name="Sierra R."/>
            <person name="Ferres I."/>
            <person name="Greif G."/>
            <person name="Iraola G."/>
            <person name="Collado L."/>
        </authorList>
    </citation>
    <scope>NUCLEOTIDE SEQUENCE [LARGE SCALE GENOMIC DNA]</scope>
    <source>
        <strain evidence="10 11">WBE14</strain>
    </source>
</reference>
<evidence type="ECO:0000313" key="10">
    <source>
        <dbReference type="EMBL" id="PZT49113.1"/>
    </source>
</evidence>
<dbReference type="RefSeq" id="WP_111228864.1">
    <property type="nucleotide sequence ID" value="NZ_NBIU01000001.1"/>
</dbReference>
<evidence type="ECO:0000256" key="4">
    <source>
        <dbReference type="ARBA" id="ARBA00022884"/>
    </source>
</evidence>
<keyword evidence="4 7" id="KW-0694">RNA-binding</keyword>
<feature type="binding site" evidence="7">
    <location>
        <position position="107"/>
    </location>
    <ligand>
        <name>tRNA</name>
        <dbReference type="ChEBI" id="CHEBI:17843"/>
    </ligand>
</feature>
<organism evidence="10 11">
    <name type="scientific">Helicobacter valdiviensis</name>
    <dbReference type="NCBI Taxonomy" id="1458358"/>
    <lineage>
        <taxon>Bacteria</taxon>
        <taxon>Pseudomonadati</taxon>
        <taxon>Campylobacterota</taxon>
        <taxon>Epsilonproteobacteria</taxon>
        <taxon>Campylobacterales</taxon>
        <taxon>Helicobacteraceae</taxon>
        <taxon>Helicobacter</taxon>
    </lineage>
</organism>
<comment type="caution">
    <text evidence="10">The sequence shown here is derived from an EMBL/GenBank/DDBJ whole genome shotgun (WGS) entry which is preliminary data.</text>
</comment>
<dbReference type="InterPro" id="IPR036416">
    <property type="entry name" value="Pept_tRNA_hydro_sf"/>
</dbReference>
<dbReference type="AlphaFoldDB" id="A0A2W6PQT7"/>
<keyword evidence="11" id="KW-1185">Reference proteome</keyword>
<keyword evidence="3 7" id="KW-0378">Hydrolase</keyword>
<evidence type="ECO:0000313" key="11">
    <source>
        <dbReference type="Proteomes" id="UP000249746"/>
    </source>
</evidence>
<dbReference type="EC" id="3.1.1.29" evidence="1 7"/>
<dbReference type="Pfam" id="PF01195">
    <property type="entry name" value="Pept_tRNA_hydro"/>
    <property type="match status" value="1"/>
</dbReference>